<dbReference type="RefSeq" id="XP_018842695.1">
    <property type="nucleotide sequence ID" value="XM_018987150.2"/>
</dbReference>
<evidence type="ECO:0000313" key="2">
    <source>
        <dbReference type="Proteomes" id="UP000235220"/>
    </source>
</evidence>
<name>A0A2I4GFM3_JUGRE</name>
<feature type="region of interest" description="Disordered" evidence="1">
    <location>
        <begin position="231"/>
        <end position="259"/>
    </location>
</feature>
<dbReference type="OrthoDB" id="1912561at2759"/>
<dbReference type="GeneID" id="109007479"/>
<dbReference type="PANTHER" id="PTHR47481:SF10">
    <property type="entry name" value="COPIA-LIKE POLYPROTEIN_RETROTRANSPOSON"/>
    <property type="match status" value="1"/>
</dbReference>
<protein>
    <submittedName>
        <fullName evidence="3 4">Uncharacterized protein LOC109007479</fullName>
    </submittedName>
</protein>
<proteinExistence type="predicted"/>
<evidence type="ECO:0000313" key="3">
    <source>
        <dbReference type="RefSeq" id="XP_018842695.1"/>
    </source>
</evidence>
<gene>
    <name evidence="3 4" type="primary">LOC109007479</name>
</gene>
<reference evidence="3 4" key="1">
    <citation type="submission" date="2025-04" db="UniProtKB">
        <authorList>
            <consortium name="RefSeq"/>
        </authorList>
    </citation>
    <scope>IDENTIFICATION</scope>
    <source>
        <tissue evidence="3 4">Leaves</tissue>
    </source>
</reference>
<dbReference type="Gramene" id="Jr16_05010_p1">
    <property type="protein sequence ID" value="cds.Jr16_05010_p1"/>
    <property type="gene ID" value="Jr16_05010"/>
</dbReference>
<dbReference type="AlphaFoldDB" id="A0A2I4GFM3"/>
<organism evidence="2 3">
    <name type="scientific">Juglans regia</name>
    <name type="common">English walnut</name>
    <dbReference type="NCBI Taxonomy" id="51240"/>
    <lineage>
        <taxon>Eukaryota</taxon>
        <taxon>Viridiplantae</taxon>
        <taxon>Streptophyta</taxon>
        <taxon>Embryophyta</taxon>
        <taxon>Tracheophyta</taxon>
        <taxon>Spermatophyta</taxon>
        <taxon>Magnoliopsida</taxon>
        <taxon>eudicotyledons</taxon>
        <taxon>Gunneridae</taxon>
        <taxon>Pentapetalae</taxon>
        <taxon>rosids</taxon>
        <taxon>fabids</taxon>
        <taxon>Fagales</taxon>
        <taxon>Juglandaceae</taxon>
        <taxon>Juglans</taxon>
    </lineage>
</organism>
<evidence type="ECO:0000256" key="1">
    <source>
        <dbReference type="SAM" id="MobiDB-lite"/>
    </source>
</evidence>
<dbReference type="Proteomes" id="UP000235220">
    <property type="component" value="Chromosome 16"/>
</dbReference>
<dbReference type="PANTHER" id="PTHR47481">
    <property type="match status" value="1"/>
</dbReference>
<accession>A0A2I4GFM3</accession>
<dbReference type="Pfam" id="PF14223">
    <property type="entry name" value="Retrotran_gag_2"/>
    <property type="match status" value="1"/>
</dbReference>
<dbReference type="RefSeq" id="XP_018842696.1">
    <property type="nucleotide sequence ID" value="XM_018987151.2"/>
</dbReference>
<sequence length="342" mass="37845">MAICSAPLIPPPNPSLASSFSSIVSIKLTTDNYPLWKVQISAYLKGQDLYKYVDGFFPCPPKFLSIQTTTPTINSSFTYWKRTDQLVLSILFSSLSDSVVGHFLFVITSSNLWHSLASMFTLYSHAKQFQVQFQLANLSRGDIAITEYFGKVRALADILAISGNPLPDQDFVTYLLTGLGSAYESFITSITTRAEPISSHELFQLLLVHENRIAHAARPYNQVELSAHFTTTGSRDQRGRGFTRGGRHGRNGRGRINNPLRGGCNTHSAFFPIPSLRMQPPGLTVKYAKIMGMLHYNAIIGLTTLTSMKHHLPFLQISQPQTPTLMSAGTQIQGQLTTSLLT</sequence>
<keyword evidence="2" id="KW-1185">Reference proteome</keyword>
<dbReference type="KEGG" id="jre:109007479"/>
<evidence type="ECO:0000313" key="4">
    <source>
        <dbReference type="RefSeq" id="XP_018842696.1"/>
    </source>
</evidence>